<proteinExistence type="predicted"/>
<evidence type="ECO:0000313" key="2">
    <source>
        <dbReference type="EMBL" id="PTB76988.1"/>
    </source>
</evidence>
<feature type="compositionally biased region" description="Basic and acidic residues" evidence="1">
    <location>
        <begin position="21"/>
        <end position="34"/>
    </location>
</feature>
<reference evidence="2 3" key="1">
    <citation type="submission" date="2016-07" db="EMBL/GenBank/DDBJ databases">
        <title>Multiple horizontal gene transfer events from other fungi enriched the ability of initially mycotrophic Trichoderma (Ascomycota) to feed on dead plant biomass.</title>
        <authorList>
            <consortium name="DOE Joint Genome Institute"/>
            <person name="Aerts A."/>
            <person name="Atanasova L."/>
            <person name="Chenthamara K."/>
            <person name="Zhang J."/>
            <person name="Grujic M."/>
            <person name="Henrissat B."/>
            <person name="Kuo A."/>
            <person name="Salamov A."/>
            <person name="Lipzen A."/>
            <person name="Labutti K."/>
            <person name="Barry K."/>
            <person name="Miao Y."/>
            <person name="Rahimi M.J."/>
            <person name="Shen Q."/>
            <person name="Grigoriev I.V."/>
            <person name="Kubicek C.P."/>
            <person name="Druzhinina I.S."/>
        </authorList>
    </citation>
    <scope>NUCLEOTIDE SEQUENCE [LARGE SCALE GENOMIC DNA]</scope>
    <source>
        <strain evidence="2 3">ATCC 18648</strain>
    </source>
</reference>
<accession>A0A2T4C638</accession>
<feature type="region of interest" description="Disordered" evidence="1">
    <location>
        <begin position="1"/>
        <end position="34"/>
    </location>
</feature>
<dbReference type="Proteomes" id="UP000240760">
    <property type="component" value="Unassembled WGS sequence"/>
</dbReference>
<protein>
    <submittedName>
        <fullName evidence="2">Uncharacterized protein</fullName>
    </submittedName>
</protein>
<evidence type="ECO:0000256" key="1">
    <source>
        <dbReference type="SAM" id="MobiDB-lite"/>
    </source>
</evidence>
<name>A0A2T4C638_TRILO</name>
<gene>
    <name evidence="2" type="ORF">M440DRAFT_1240553</name>
</gene>
<feature type="compositionally biased region" description="Polar residues" evidence="1">
    <location>
        <begin position="8"/>
        <end position="17"/>
    </location>
</feature>
<dbReference type="AlphaFoldDB" id="A0A2T4C638"/>
<organism evidence="2 3">
    <name type="scientific">Trichoderma longibrachiatum ATCC 18648</name>
    <dbReference type="NCBI Taxonomy" id="983965"/>
    <lineage>
        <taxon>Eukaryota</taxon>
        <taxon>Fungi</taxon>
        <taxon>Dikarya</taxon>
        <taxon>Ascomycota</taxon>
        <taxon>Pezizomycotina</taxon>
        <taxon>Sordariomycetes</taxon>
        <taxon>Hypocreomycetidae</taxon>
        <taxon>Hypocreales</taxon>
        <taxon>Hypocreaceae</taxon>
        <taxon>Trichoderma</taxon>
    </lineage>
</organism>
<keyword evidence="3" id="KW-1185">Reference proteome</keyword>
<evidence type="ECO:0000313" key="3">
    <source>
        <dbReference type="Proteomes" id="UP000240760"/>
    </source>
</evidence>
<dbReference type="EMBL" id="KZ679131">
    <property type="protein sequence ID" value="PTB76988.1"/>
    <property type="molecule type" value="Genomic_DNA"/>
</dbReference>
<sequence length="215" mass="23010">MHALGQREVQQGMQARTSRGGIEKTQTDRETETRMEARAWRWLTGRGACEPGRVQGPRVAVCRANGSGLPARQTAQYRLAGKYGGVCGAVKAQARRERAEFSLQTEWPESNPRPVGEQRPKERCLLGLGRQTTPPAQWAAAADRGRGSTAACSTVSAADPGSRRSMDTLLYAVGLSASVQLQNPRLCPIAAAAARCRSLEPLGLGLQRPATASSS</sequence>